<proteinExistence type="predicted"/>
<keyword evidence="2" id="KW-1185">Reference proteome</keyword>
<name>A0A089HQA4_PAEDU</name>
<dbReference type="Proteomes" id="UP000029409">
    <property type="component" value="Chromosome"/>
</dbReference>
<dbReference type="OrthoDB" id="2603242at2"/>
<dbReference type="eggNOG" id="ENOG50305TZ">
    <property type="taxonomic scope" value="Bacteria"/>
</dbReference>
<evidence type="ECO:0000313" key="1">
    <source>
        <dbReference type="EMBL" id="AIQ12558.1"/>
    </source>
</evidence>
<accession>A0A089HQA4</accession>
<dbReference type="AlphaFoldDB" id="A0A089HQA4"/>
<dbReference type="EMBL" id="CP009288">
    <property type="protein sequence ID" value="AIQ12558.1"/>
    <property type="molecule type" value="Genomic_DNA"/>
</dbReference>
<reference evidence="1 2" key="1">
    <citation type="submission" date="2014-08" db="EMBL/GenBank/DDBJ databases">
        <title>Comparative genomics of the Paenibacillus odorifer group.</title>
        <authorList>
            <person name="den Bakker H.C."/>
            <person name="Tsai Y.-C."/>
            <person name="Martin N."/>
            <person name="Korlach J."/>
            <person name="Wiedmann M."/>
        </authorList>
    </citation>
    <scope>NUCLEOTIDE SEQUENCE [LARGE SCALE GENOMIC DNA]</scope>
    <source>
        <strain evidence="1 2">DSM 1735</strain>
    </source>
</reference>
<protein>
    <recommendedName>
        <fullName evidence="3">DUF4265 domain-containing protein</fullName>
    </recommendedName>
</protein>
<sequence>MPDFMEFQLCFDEAGREIEILDVTRIGENEYRIEETPVFRPDLSLGDIIKVKEERGVYYYVETVRKSDYVKMVRLLSREAAQSPELASFRKRVLKCGGKWETVFGGVLIIHVPKAVDQLLKAELDKITRAYGI</sequence>
<dbReference type="KEGG" id="pdu:PDUR_12100"/>
<dbReference type="InterPro" id="IPR025361">
    <property type="entry name" value="DUF4265"/>
</dbReference>
<dbReference type="RefSeq" id="WP_042206407.1">
    <property type="nucleotide sequence ID" value="NZ_CP009288.1"/>
</dbReference>
<dbReference type="Pfam" id="PF14085">
    <property type="entry name" value="DUF4265"/>
    <property type="match status" value="1"/>
</dbReference>
<evidence type="ECO:0000313" key="2">
    <source>
        <dbReference type="Proteomes" id="UP000029409"/>
    </source>
</evidence>
<gene>
    <name evidence="1" type="ORF">PDUR_12100</name>
</gene>
<evidence type="ECO:0008006" key="3">
    <source>
        <dbReference type="Google" id="ProtNLM"/>
    </source>
</evidence>
<organism evidence="1 2">
    <name type="scientific">Paenibacillus durus</name>
    <name type="common">Paenibacillus azotofixans</name>
    <dbReference type="NCBI Taxonomy" id="44251"/>
    <lineage>
        <taxon>Bacteria</taxon>
        <taxon>Bacillati</taxon>
        <taxon>Bacillota</taxon>
        <taxon>Bacilli</taxon>
        <taxon>Bacillales</taxon>
        <taxon>Paenibacillaceae</taxon>
        <taxon>Paenibacillus</taxon>
    </lineage>
</organism>
<dbReference type="STRING" id="44251.PDUR_12100"/>